<dbReference type="Pfam" id="PF18962">
    <property type="entry name" value="Por_Secre_tail"/>
    <property type="match status" value="1"/>
</dbReference>
<keyword evidence="4" id="KW-1185">Reference proteome</keyword>
<dbReference type="STRING" id="1849968.A8C32_15035"/>
<protein>
    <recommendedName>
        <fullName evidence="2">Secretion system C-terminal sorting domain-containing protein</fullName>
    </recommendedName>
</protein>
<proteinExistence type="predicted"/>
<keyword evidence="1" id="KW-0732">Signal</keyword>
<evidence type="ECO:0000259" key="2">
    <source>
        <dbReference type="Pfam" id="PF18962"/>
    </source>
</evidence>
<organism evidence="3 4">
    <name type="scientific">Flavivirga aquatica</name>
    <dbReference type="NCBI Taxonomy" id="1849968"/>
    <lineage>
        <taxon>Bacteria</taxon>
        <taxon>Pseudomonadati</taxon>
        <taxon>Bacteroidota</taxon>
        <taxon>Flavobacteriia</taxon>
        <taxon>Flavobacteriales</taxon>
        <taxon>Flavobacteriaceae</taxon>
        <taxon>Flavivirga</taxon>
    </lineage>
</organism>
<dbReference type="AlphaFoldDB" id="A0A1E5T8U0"/>
<name>A0A1E5T8U0_9FLAO</name>
<reference evidence="3 4" key="1">
    <citation type="submission" date="2016-05" db="EMBL/GenBank/DDBJ databases">
        <title>Draft Genome Sequence of Algibacter sp. Strain SK-16 Isolated from the Surface Water of Aburatsubo Inlet.</title>
        <authorList>
            <person name="Wong S.-K."/>
            <person name="Yoshizawa S."/>
            <person name="Nakajima Y."/>
            <person name="Ogura Y."/>
            <person name="Tetsuya H."/>
            <person name="Hamasaki K."/>
        </authorList>
    </citation>
    <scope>NUCLEOTIDE SEQUENCE [LARGE SCALE GENOMIC DNA]</scope>
    <source>
        <strain evidence="3 4">SK-16</strain>
    </source>
</reference>
<evidence type="ECO:0000256" key="1">
    <source>
        <dbReference type="ARBA" id="ARBA00022729"/>
    </source>
</evidence>
<dbReference type="Proteomes" id="UP000095713">
    <property type="component" value="Unassembled WGS sequence"/>
</dbReference>
<sequence>MMVFAFAITASAQFYSTDFNSTDFPAGDPVGNNADWNSDPSWVGNANNQIRHDRANWKRAVLDRAITASDGDFISAKMTVVFGRDGQNLGTTAVNNGLVFFGFKSNNNLTNFHDREGIRVVYDGSDFVISSQSDTTTQPNNANGNGANGSAPFSTPITVAANVNTEYEFTIEIAVKSSAATSTLSAKIDGSAVSTTTGIDPELYAGITGSGIYFWTWGYQMLSHGDIDAIFINSLTVDNSATTLSTRKANAFEFGMYPNPTSNVLNINTKEVLEKVEIIDLLGKTVLSVRNVKDQLNVSSINKGLYIIKLRSPKGISTKKFVKE</sequence>
<evidence type="ECO:0000313" key="4">
    <source>
        <dbReference type="Proteomes" id="UP000095713"/>
    </source>
</evidence>
<feature type="domain" description="Secretion system C-terminal sorting" evidence="2">
    <location>
        <begin position="256"/>
        <end position="322"/>
    </location>
</feature>
<comment type="caution">
    <text evidence="3">The sequence shown here is derived from an EMBL/GenBank/DDBJ whole genome shotgun (WGS) entry which is preliminary data.</text>
</comment>
<gene>
    <name evidence="3" type="ORF">A8C32_15035</name>
</gene>
<evidence type="ECO:0000313" key="3">
    <source>
        <dbReference type="EMBL" id="OEK07799.1"/>
    </source>
</evidence>
<accession>A0A1E5T8U0</accession>
<dbReference type="EMBL" id="MDJD01000043">
    <property type="protein sequence ID" value="OEK07799.1"/>
    <property type="molecule type" value="Genomic_DNA"/>
</dbReference>
<dbReference type="InterPro" id="IPR026444">
    <property type="entry name" value="Secre_tail"/>
</dbReference>
<dbReference type="NCBIfam" id="TIGR04183">
    <property type="entry name" value="Por_Secre_tail"/>
    <property type="match status" value="1"/>
</dbReference>